<feature type="region of interest" description="Disordered" evidence="1">
    <location>
        <begin position="28"/>
        <end position="70"/>
    </location>
</feature>
<dbReference type="InterPro" id="IPR057748">
    <property type="entry name" value="NFRKB_WH_2"/>
</dbReference>
<comment type="caution">
    <text evidence="3">The sequence shown here is derived from an EMBL/GenBank/DDBJ whole genome shotgun (WGS) entry which is preliminary data.</text>
</comment>
<reference evidence="3" key="1">
    <citation type="submission" date="2018-11" db="EMBL/GenBank/DDBJ databases">
        <authorList>
            <consortium name="Pathogen Informatics"/>
        </authorList>
    </citation>
    <scope>NUCLEOTIDE SEQUENCE</scope>
</reference>
<dbReference type="GO" id="GO:0002020">
    <property type="term" value="F:protease binding"/>
    <property type="evidence" value="ECO:0007669"/>
    <property type="project" value="TreeGrafter"/>
</dbReference>
<proteinExistence type="predicted"/>
<feature type="compositionally biased region" description="Basic and acidic residues" evidence="1">
    <location>
        <begin position="56"/>
        <end position="67"/>
    </location>
</feature>
<dbReference type="PANTHER" id="PTHR13052:SF3">
    <property type="entry name" value="NUCLEAR FACTOR RELATED TO KAPPA-B-BINDING PROTEIN"/>
    <property type="match status" value="1"/>
</dbReference>
<dbReference type="GO" id="GO:0031011">
    <property type="term" value="C:Ino80 complex"/>
    <property type="evidence" value="ECO:0007669"/>
    <property type="project" value="InterPro"/>
</dbReference>
<name>A0A448X4G8_9PLAT</name>
<organism evidence="3 4">
    <name type="scientific">Protopolystoma xenopodis</name>
    <dbReference type="NCBI Taxonomy" id="117903"/>
    <lineage>
        <taxon>Eukaryota</taxon>
        <taxon>Metazoa</taxon>
        <taxon>Spiralia</taxon>
        <taxon>Lophotrochozoa</taxon>
        <taxon>Platyhelminthes</taxon>
        <taxon>Monogenea</taxon>
        <taxon>Polyopisthocotylea</taxon>
        <taxon>Polystomatidea</taxon>
        <taxon>Polystomatidae</taxon>
        <taxon>Protopolystoma</taxon>
    </lineage>
</organism>
<keyword evidence="4" id="KW-1185">Reference proteome</keyword>
<sequence>MRYSRPQASFTYRQHDYASVVGPVRSPLALGSSLDATGSGTGSASGVTGSSGGTRTARDHPLLRPDRPPGVCLTELVRDAAARLPNGEGTRQEIMQLVSESVFLVDQPNPAQP</sequence>
<evidence type="ECO:0000259" key="2">
    <source>
        <dbReference type="Pfam" id="PF25793"/>
    </source>
</evidence>
<dbReference type="Proteomes" id="UP000784294">
    <property type="component" value="Unassembled WGS sequence"/>
</dbReference>
<accession>A0A448X4G8</accession>
<gene>
    <name evidence="3" type="ORF">PXEA_LOCUS21263</name>
</gene>
<dbReference type="EMBL" id="CAAALY010090149">
    <property type="protein sequence ID" value="VEL27823.1"/>
    <property type="molecule type" value="Genomic_DNA"/>
</dbReference>
<dbReference type="InterPro" id="IPR024867">
    <property type="entry name" value="NFRKB"/>
</dbReference>
<dbReference type="AlphaFoldDB" id="A0A448X4G8"/>
<dbReference type="OrthoDB" id="70874at2759"/>
<evidence type="ECO:0000256" key="1">
    <source>
        <dbReference type="SAM" id="MobiDB-lite"/>
    </source>
</evidence>
<feature type="compositionally biased region" description="Low complexity" evidence="1">
    <location>
        <begin position="28"/>
        <end position="48"/>
    </location>
</feature>
<feature type="domain" description="Nuclear factor related to kappa-B-binding protein second winged helix" evidence="2">
    <location>
        <begin position="2"/>
        <end position="108"/>
    </location>
</feature>
<dbReference type="Pfam" id="PF25793">
    <property type="entry name" value="WHD_2nd_NFRKB"/>
    <property type="match status" value="1"/>
</dbReference>
<evidence type="ECO:0000313" key="4">
    <source>
        <dbReference type="Proteomes" id="UP000784294"/>
    </source>
</evidence>
<dbReference type="PANTHER" id="PTHR13052">
    <property type="entry name" value="NFRKB-RELATED"/>
    <property type="match status" value="1"/>
</dbReference>
<protein>
    <recommendedName>
        <fullName evidence="2">Nuclear factor related to kappa-B-binding protein second winged helix domain-containing protein</fullName>
    </recommendedName>
</protein>
<evidence type="ECO:0000313" key="3">
    <source>
        <dbReference type="EMBL" id="VEL27823.1"/>
    </source>
</evidence>